<organism evidence="1">
    <name type="scientific">marine sediment metagenome</name>
    <dbReference type="NCBI Taxonomy" id="412755"/>
    <lineage>
        <taxon>unclassified sequences</taxon>
        <taxon>metagenomes</taxon>
        <taxon>ecological metagenomes</taxon>
    </lineage>
</organism>
<dbReference type="AlphaFoldDB" id="A0A0F9QV14"/>
<accession>A0A0F9QV14</accession>
<name>A0A0F9QV14_9ZZZZ</name>
<reference evidence="1" key="1">
    <citation type="journal article" date="2015" name="Nature">
        <title>Complex archaea that bridge the gap between prokaryotes and eukaryotes.</title>
        <authorList>
            <person name="Spang A."/>
            <person name="Saw J.H."/>
            <person name="Jorgensen S.L."/>
            <person name="Zaremba-Niedzwiedzka K."/>
            <person name="Martijn J."/>
            <person name="Lind A.E."/>
            <person name="van Eijk R."/>
            <person name="Schleper C."/>
            <person name="Guy L."/>
            <person name="Ettema T.J."/>
        </authorList>
    </citation>
    <scope>NUCLEOTIDE SEQUENCE</scope>
</reference>
<sequence>MDIKHIIGGENPIQTDDELLERIAELEAEIKNGVAWERAEAAETKAEKASQDSWETAGRNASLQAQLAALVEASEATLEHLSCIWSIHPHTSWCGHSDCPKCTFDKALSNLTAAGNELLADKKNRVTRYNKLAGMYNTIETERDTLAEQVEELMEFVEHSYACRIYTRFKGENECSCGLLAALPAAPEQKSPDIEDKCSHGKELGESCKLCELEERNAPEQLLIDHDKGCFFREQKGPCNCSVALEQETEENDHGN</sequence>
<comment type="caution">
    <text evidence="1">The sequence shown here is derived from an EMBL/GenBank/DDBJ whole genome shotgun (WGS) entry which is preliminary data.</text>
</comment>
<evidence type="ECO:0000313" key="1">
    <source>
        <dbReference type="EMBL" id="KKN40802.1"/>
    </source>
</evidence>
<proteinExistence type="predicted"/>
<dbReference type="EMBL" id="LAZR01001684">
    <property type="protein sequence ID" value="KKN40802.1"/>
    <property type="molecule type" value="Genomic_DNA"/>
</dbReference>
<gene>
    <name evidence="1" type="ORF">LCGC14_0729440</name>
</gene>
<protein>
    <submittedName>
        <fullName evidence="1">Uncharacterized protein</fullName>
    </submittedName>
</protein>